<dbReference type="GO" id="GO:0005484">
    <property type="term" value="F:SNAP receptor activity"/>
    <property type="evidence" value="ECO:0007669"/>
    <property type="project" value="InterPro"/>
</dbReference>
<comment type="function">
    <text evidence="9">May be involved in protein trafficking from the plasma membrane to the early endosome (EE) as well as in homotypic fusion of endocytic organelles. Mediates the endocytic trafficking from early endosomes to late endosomes and lysosomes.</text>
</comment>
<keyword evidence="8 14" id="KW-0472">Membrane</keyword>
<dbReference type="InterPro" id="IPR045242">
    <property type="entry name" value="Syntaxin"/>
</dbReference>
<reference evidence="17" key="1">
    <citation type="submission" date="2011-08" db="EMBL/GenBank/DDBJ databases">
        <title>The draft genome of Latimeria chalumnae.</title>
        <authorList>
            <person name="Di Palma F."/>
            <person name="Alfoldi J."/>
            <person name="Johnson J."/>
            <person name="Berlin A."/>
            <person name="Gnerre S."/>
            <person name="Jaffe D."/>
            <person name="MacCallum I."/>
            <person name="Young S."/>
            <person name="Walker B.J."/>
            <person name="Lander E."/>
            <person name="Lindblad-Toh K."/>
        </authorList>
    </citation>
    <scope>NUCLEOTIDE SEQUENCE [LARGE SCALE GENOMIC DNA]</scope>
    <source>
        <strain evidence="17">Wild caught</strain>
    </source>
</reference>
<dbReference type="GO" id="GO:0031201">
    <property type="term" value="C:SNARE complex"/>
    <property type="evidence" value="ECO:0007669"/>
    <property type="project" value="TreeGrafter"/>
</dbReference>
<dbReference type="Gene3D" id="1.20.5.110">
    <property type="match status" value="1"/>
</dbReference>
<feature type="transmembrane region" description="Helical" evidence="14">
    <location>
        <begin position="235"/>
        <end position="256"/>
    </location>
</feature>
<dbReference type="InterPro" id="IPR006011">
    <property type="entry name" value="Syntaxin_N"/>
</dbReference>
<reference evidence="16" key="3">
    <citation type="submission" date="2025-09" db="UniProtKB">
        <authorList>
            <consortium name="Ensembl"/>
        </authorList>
    </citation>
    <scope>IDENTIFICATION</scope>
</reference>
<keyword evidence="6" id="KW-0007">Acetylation</keyword>
<dbReference type="GO" id="GO:0048278">
    <property type="term" value="P:vesicle docking"/>
    <property type="evidence" value="ECO:0007669"/>
    <property type="project" value="TreeGrafter"/>
</dbReference>
<comment type="subcellular location">
    <subcellularLocation>
        <location evidence="10">Early endosome membrane</location>
        <topology evidence="10">Single-pass type IV membrane protein</topology>
    </subcellularLocation>
</comment>
<dbReference type="SMART" id="SM00397">
    <property type="entry name" value="t_SNARE"/>
    <property type="match status" value="1"/>
</dbReference>
<dbReference type="Bgee" id="ENSLACG00000000452">
    <property type="expression patterns" value="Expressed in pelvic fin and 6 other cell types or tissues"/>
</dbReference>
<keyword evidence="4" id="KW-0967">Endosome</keyword>
<dbReference type="FunFam" id="1.20.5.110:FF:000016">
    <property type="entry name" value="Syntaxin 12"/>
    <property type="match status" value="1"/>
</dbReference>
<evidence type="ECO:0000256" key="8">
    <source>
        <dbReference type="ARBA" id="ARBA00023136"/>
    </source>
</evidence>
<dbReference type="GO" id="GO:0006886">
    <property type="term" value="P:intracellular protein transport"/>
    <property type="evidence" value="ECO:0007669"/>
    <property type="project" value="InterPro"/>
</dbReference>
<dbReference type="PROSITE" id="PS50192">
    <property type="entry name" value="T_SNARE"/>
    <property type="match status" value="1"/>
</dbReference>
<accession>H2ZSY9</accession>
<evidence type="ECO:0000256" key="1">
    <source>
        <dbReference type="ARBA" id="ARBA00009063"/>
    </source>
</evidence>
<evidence type="ECO:0000313" key="17">
    <source>
        <dbReference type="Proteomes" id="UP000008672"/>
    </source>
</evidence>
<evidence type="ECO:0000256" key="6">
    <source>
        <dbReference type="ARBA" id="ARBA00022990"/>
    </source>
</evidence>
<name>H2ZSY9_LATCH</name>
<dbReference type="GO" id="GO:0000149">
    <property type="term" value="F:SNARE binding"/>
    <property type="evidence" value="ECO:0007669"/>
    <property type="project" value="TreeGrafter"/>
</dbReference>
<dbReference type="EMBL" id="AFYH01221108">
    <property type="status" value="NOT_ANNOTATED_CDS"/>
    <property type="molecule type" value="Genomic_DNA"/>
</dbReference>
<dbReference type="SMART" id="SM00503">
    <property type="entry name" value="SynN"/>
    <property type="match status" value="1"/>
</dbReference>
<dbReference type="EMBL" id="AFYH01221105">
    <property type="status" value="NOT_ANNOTATED_CDS"/>
    <property type="molecule type" value="Genomic_DNA"/>
</dbReference>
<evidence type="ECO:0000256" key="5">
    <source>
        <dbReference type="ARBA" id="ARBA00022989"/>
    </source>
</evidence>
<evidence type="ECO:0000256" key="11">
    <source>
        <dbReference type="ARBA" id="ARBA00040006"/>
    </source>
</evidence>
<evidence type="ECO:0000256" key="7">
    <source>
        <dbReference type="ARBA" id="ARBA00023054"/>
    </source>
</evidence>
<dbReference type="InterPro" id="IPR006012">
    <property type="entry name" value="Syntaxin/epimorphin_CS"/>
</dbReference>
<evidence type="ECO:0000256" key="9">
    <source>
        <dbReference type="ARBA" id="ARBA00037599"/>
    </source>
</evidence>
<dbReference type="AlphaFoldDB" id="H2ZSY9"/>
<dbReference type="InterPro" id="IPR010989">
    <property type="entry name" value="SNARE"/>
</dbReference>
<dbReference type="PANTHER" id="PTHR19957:SF90">
    <property type="entry name" value="SYNTAXIN-7"/>
    <property type="match status" value="1"/>
</dbReference>
<reference evidence="16" key="2">
    <citation type="submission" date="2025-08" db="UniProtKB">
        <authorList>
            <consortium name="Ensembl"/>
        </authorList>
    </citation>
    <scope>IDENTIFICATION</scope>
</reference>
<dbReference type="PROSITE" id="PS00914">
    <property type="entry name" value="SYNTAXIN"/>
    <property type="match status" value="1"/>
</dbReference>
<proteinExistence type="inferred from homology"/>
<dbReference type="EMBL" id="AFYH01221111">
    <property type="status" value="NOT_ANNOTATED_CDS"/>
    <property type="molecule type" value="Genomic_DNA"/>
</dbReference>
<dbReference type="PANTHER" id="PTHR19957">
    <property type="entry name" value="SYNTAXIN"/>
    <property type="match status" value="1"/>
</dbReference>
<dbReference type="GO" id="GO:0031901">
    <property type="term" value="C:early endosome membrane"/>
    <property type="evidence" value="ECO:0007669"/>
    <property type="project" value="UniProtKB-SubCell"/>
</dbReference>
<evidence type="ECO:0000313" key="16">
    <source>
        <dbReference type="Ensembl" id="ENSLACP00000000510.1"/>
    </source>
</evidence>
<dbReference type="GeneTree" id="ENSGT01000000214440"/>
<dbReference type="Gene3D" id="1.20.58.70">
    <property type="match status" value="1"/>
</dbReference>
<feature type="domain" description="T-SNARE coiled-coil homology" evidence="15">
    <location>
        <begin position="162"/>
        <end position="224"/>
    </location>
</feature>
<dbReference type="CDD" id="cd15875">
    <property type="entry name" value="SNARE_syntaxin7"/>
    <property type="match status" value="1"/>
</dbReference>
<evidence type="ECO:0000256" key="12">
    <source>
        <dbReference type="RuleBase" id="RU003858"/>
    </source>
</evidence>
<dbReference type="SUPFAM" id="SSF47661">
    <property type="entry name" value="t-snare proteins"/>
    <property type="match status" value="1"/>
</dbReference>
<evidence type="ECO:0000259" key="15">
    <source>
        <dbReference type="PROSITE" id="PS50192"/>
    </source>
</evidence>
<dbReference type="EMBL" id="AFYH01221109">
    <property type="status" value="NOT_ANNOTATED_CDS"/>
    <property type="molecule type" value="Genomic_DNA"/>
</dbReference>
<protein>
    <recommendedName>
        <fullName evidence="11">Syntaxin-7</fullName>
    </recommendedName>
</protein>
<dbReference type="Pfam" id="PF05739">
    <property type="entry name" value="SNARE"/>
    <property type="match status" value="1"/>
</dbReference>
<evidence type="ECO:0000256" key="14">
    <source>
        <dbReference type="SAM" id="Phobius"/>
    </source>
</evidence>
<dbReference type="Pfam" id="PF14523">
    <property type="entry name" value="Syntaxin_2"/>
    <property type="match status" value="1"/>
</dbReference>
<organism evidence="16 17">
    <name type="scientific">Latimeria chalumnae</name>
    <name type="common">Coelacanth</name>
    <dbReference type="NCBI Taxonomy" id="7897"/>
    <lineage>
        <taxon>Eukaryota</taxon>
        <taxon>Metazoa</taxon>
        <taxon>Chordata</taxon>
        <taxon>Craniata</taxon>
        <taxon>Vertebrata</taxon>
        <taxon>Euteleostomi</taxon>
        <taxon>Coelacanthiformes</taxon>
        <taxon>Coelacanthidae</taxon>
        <taxon>Latimeria</taxon>
    </lineage>
</organism>
<dbReference type="GO" id="GO:0006906">
    <property type="term" value="P:vesicle fusion"/>
    <property type="evidence" value="ECO:0007669"/>
    <property type="project" value="TreeGrafter"/>
</dbReference>
<dbReference type="Ensembl" id="ENSLACT00000000512.1">
    <property type="protein sequence ID" value="ENSLACP00000000510.1"/>
    <property type="gene ID" value="ENSLACG00000000452.2"/>
</dbReference>
<keyword evidence="7 13" id="KW-0175">Coiled coil</keyword>
<dbReference type="EMBL" id="AFYH01221106">
    <property type="status" value="NOT_ANNOTATED_CDS"/>
    <property type="molecule type" value="Genomic_DNA"/>
</dbReference>
<keyword evidence="5 14" id="KW-1133">Transmembrane helix</keyword>
<keyword evidence="3 14" id="KW-0812">Transmembrane</keyword>
<dbReference type="Proteomes" id="UP000008672">
    <property type="component" value="Unassembled WGS sequence"/>
</dbReference>
<sequence length="258" mass="29267">CELNVSSWKKKIIIPLSSQTHFIMQITAEIQRIVSQLGTAQDTSDLRQQLQQKQQYVNQLAKETDRRIKDFAALPTTTEQRQRKIQKDRLVNDFSAALANFQRIQRQAAEKEKEFVARVRANSRLSGGLPDEGFKAGTLLSFESETPSQVQAQDDAITEQDLELIKERESAIRQLESDIMDINEIFKDLGVMVHEQGDMIDSIEANVENAEVSVQQANQQLSRAADYQRKSRKRICILIVILVIACVVIGLIIWAATK</sequence>
<gene>
    <name evidence="16" type="primary">STX7</name>
</gene>
<dbReference type="FunFam" id="1.20.58.70:FF:000006">
    <property type="entry name" value="Syntaxin 7"/>
    <property type="match status" value="1"/>
</dbReference>
<dbReference type="EMBL" id="AFYH01221107">
    <property type="status" value="NOT_ANNOTATED_CDS"/>
    <property type="molecule type" value="Genomic_DNA"/>
</dbReference>
<dbReference type="GO" id="GO:0008021">
    <property type="term" value="C:synaptic vesicle"/>
    <property type="evidence" value="ECO:0007669"/>
    <property type="project" value="TreeGrafter"/>
</dbReference>
<evidence type="ECO:0000256" key="4">
    <source>
        <dbReference type="ARBA" id="ARBA00022753"/>
    </source>
</evidence>
<evidence type="ECO:0000256" key="3">
    <source>
        <dbReference type="ARBA" id="ARBA00022692"/>
    </source>
</evidence>
<comment type="similarity">
    <text evidence="1 12">Belongs to the syntaxin family.</text>
</comment>
<keyword evidence="2" id="KW-0597">Phosphoprotein</keyword>
<feature type="coiled-coil region" evidence="13">
    <location>
        <begin position="165"/>
        <end position="220"/>
    </location>
</feature>
<evidence type="ECO:0000256" key="2">
    <source>
        <dbReference type="ARBA" id="ARBA00022553"/>
    </source>
</evidence>
<evidence type="ECO:0000256" key="10">
    <source>
        <dbReference type="ARBA" id="ARBA00037832"/>
    </source>
</evidence>
<dbReference type="InterPro" id="IPR000727">
    <property type="entry name" value="T_SNARE_dom"/>
</dbReference>
<keyword evidence="17" id="KW-1185">Reference proteome</keyword>
<evidence type="ECO:0000256" key="13">
    <source>
        <dbReference type="SAM" id="Coils"/>
    </source>
</evidence>
<dbReference type="EMBL" id="AFYH01221110">
    <property type="status" value="NOT_ANNOTATED_CDS"/>
    <property type="molecule type" value="Genomic_DNA"/>
</dbReference>